<gene>
    <name evidence="1" type="ORF">AKJ52_01890</name>
</gene>
<sequence>MNFKSDQKGFIFTLDATLALLIATMVLAGVAQIGSSRTQEQFTSLRMEREANDALRVLVLNGTTDRALNMMKEGKDKNKIRKVFRENLNEIFSDEIKFRLSIGENQIVVYPGSNVTYWDNVYENVKNQAVSSQLASVSPDENYFRALAWTPENREQRFVDNMLERRPYWNIKKITNRSEQSKFRDEIKKKKNNEEYEHYDAVFIPDADIPFETATIDELQSFAENGRLVVGGSTLYQNQNSISSNSTNDFTETFGIYNKDDDPDNPGGSGDDILRWDRDYLRNEIEDDVDDEDGRFDGFFMVVCPTRNAISRYENPLIKNFTPIQRIDYEGDNVYTFDDFKDATTVSNPRFSIEKHDPDQSDIDWDINTAKVLTQWSHYVSEDQAPDLAGLITNDTSPGTEEGDAVFIGANFVQNVIDENVSSDLWYKLVMNSISGSGGYEFFNRPIRLSLWI</sequence>
<protein>
    <submittedName>
        <fullName evidence="1">Uncharacterized protein</fullName>
    </submittedName>
</protein>
<reference evidence="1 2" key="1">
    <citation type="journal article" date="2016" name="Sci. Rep.">
        <title>Metabolic traits of an uncultured archaeal lineage -MSBL1- from brine pools of the Red Sea.</title>
        <authorList>
            <person name="Mwirichia R."/>
            <person name="Alam I."/>
            <person name="Rashid M."/>
            <person name="Vinu M."/>
            <person name="Ba-Alawi W."/>
            <person name="Anthony Kamau A."/>
            <person name="Kamanda Ngugi D."/>
            <person name="Goker M."/>
            <person name="Klenk H.P."/>
            <person name="Bajic V."/>
            <person name="Stingl U."/>
        </authorList>
    </citation>
    <scope>NUCLEOTIDE SEQUENCE [LARGE SCALE GENOMIC DNA]</scope>
    <source>
        <strain evidence="1">SCGC-AAA382C18</strain>
    </source>
</reference>
<dbReference type="AlphaFoldDB" id="A0A133VJL5"/>
<comment type="caution">
    <text evidence="1">The sequence shown here is derived from an EMBL/GenBank/DDBJ whole genome shotgun (WGS) entry which is preliminary data.</text>
</comment>
<organism evidence="1 2">
    <name type="scientific">candidate division MSBL1 archaeon SCGC-AAA382C18</name>
    <dbReference type="NCBI Taxonomy" id="1698281"/>
    <lineage>
        <taxon>Archaea</taxon>
        <taxon>Methanobacteriati</taxon>
        <taxon>Methanobacteriota</taxon>
        <taxon>candidate division MSBL1</taxon>
    </lineage>
</organism>
<proteinExistence type="predicted"/>
<evidence type="ECO:0000313" key="1">
    <source>
        <dbReference type="EMBL" id="KXB06642.1"/>
    </source>
</evidence>
<dbReference type="Proteomes" id="UP000070404">
    <property type="component" value="Unassembled WGS sequence"/>
</dbReference>
<name>A0A133VJL5_9EURY</name>
<evidence type="ECO:0000313" key="2">
    <source>
        <dbReference type="Proteomes" id="UP000070404"/>
    </source>
</evidence>
<keyword evidence="2" id="KW-1185">Reference proteome</keyword>
<accession>A0A133VJL5</accession>
<dbReference type="EMBL" id="LHYF01000030">
    <property type="protein sequence ID" value="KXB06642.1"/>
    <property type="molecule type" value="Genomic_DNA"/>
</dbReference>